<name>A0ABS8V2E5_DATST</name>
<evidence type="ECO:0000313" key="1">
    <source>
        <dbReference type="EMBL" id="MCD9641261.1"/>
    </source>
</evidence>
<keyword evidence="2" id="KW-1185">Reference proteome</keyword>
<evidence type="ECO:0000313" key="2">
    <source>
        <dbReference type="Proteomes" id="UP000823775"/>
    </source>
</evidence>
<reference evidence="1 2" key="1">
    <citation type="journal article" date="2021" name="BMC Genomics">
        <title>Datura genome reveals duplications of psychoactive alkaloid biosynthetic genes and high mutation rate following tissue culture.</title>
        <authorList>
            <person name="Rajewski A."/>
            <person name="Carter-House D."/>
            <person name="Stajich J."/>
            <person name="Litt A."/>
        </authorList>
    </citation>
    <scope>NUCLEOTIDE SEQUENCE [LARGE SCALE GENOMIC DNA]</scope>
    <source>
        <strain evidence="1">AR-01</strain>
    </source>
</reference>
<proteinExistence type="predicted"/>
<comment type="caution">
    <text evidence="1">The sequence shown here is derived from an EMBL/GenBank/DDBJ whole genome shotgun (WGS) entry which is preliminary data.</text>
</comment>
<dbReference type="Proteomes" id="UP000823775">
    <property type="component" value="Unassembled WGS sequence"/>
</dbReference>
<protein>
    <submittedName>
        <fullName evidence="1">Uncharacterized protein</fullName>
    </submittedName>
</protein>
<dbReference type="EMBL" id="JACEIK010003312">
    <property type="protein sequence ID" value="MCD9641261.1"/>
    <property type="molecule type" value="Genomic_DNA"/>
</dbReference>
<feature type="non-terminal residue" evidence="1">
    <location>
        <position position="1"/>
    </location>
</feature>
<gene>
    <name evidence="1" type="ORF">HAX54_027352</name>
</gene>
<sequence length="67" mass="7786">FSMISKTVHPFSSRDIDRVLILSLQLENFLNLFNDHQDGPWISFTVRLLGRLFDNFLNILHVSQDGP</sequence>
<accession>A0ABS8V2E5</accession>
<organism evidence="1 2">
    <name type="scientific">Datura stramonium</name>
    <name type="common">Jimsonweed</name>
    <name type="synonym">Common thornapple</name>
    <dbReference type="NCBI Taxonomy" id="4076"/>
    <lineage>
        <taxon>Eukaryota</taxon>
        <taxon>Viridiplantae</taxon>
        <taxon>Streptophyta</taxon>
        <taxon>Embryophyta</taxon>
        <taxon>Tracheophyta</taxon>
        <taxon>Spermatophyta</taxon>
        <taxon>Magnoliopsida</taxon>
        <taxon>eudicotyledons</taxon>
        <taxon>Gunneridae</taxon>
        <taxon>Pentapetalae</taxon>
        <taxon>asterids</taxon>
        <taxon>lamiids</taxon>
        <taxon>Solanales</taxon>
        <taxon>Solanaceae</taxon>
        <taxon>Solanoideae</taxon>
        <taxon>Datureae</taxon>
        <taxon>Datura</taxon>
    </lineage>
</organism>